<dbReference type="Proteomes" id="UP001054837">
    <property type="component" value="Unassembled WGS sequence"/>
</dbReference>
<proteinExistence type="predicted"/>
<evidence type="ECO:0000256" key="2">
    <source>
        <dbReference type="SAM" id="MobiDB-lite"/>
    </source>
</evidence>
<dbReference type="AlphaFoldDB" id="A0AAV4UMC9"/>
<feature type="coiled-coil region" evidence="1">
    <location>
        <begin position="271"/>
        <end position="305"/>
    </location>
</feature>
<accession>A0AAV4UMC9</accession>
<dbReference type="InterPro" id="IPR016024">
    <property type="entry name" value="ARM-type_fold"/>
</dbReference>
<reference evidence="3 4" key="1">
    <citation type="submission" date="2021-06" db="EMBL/GenBank/DDBJ databases">
        <title>Caerostris darwini draft genome.</title>
        <authorList>
            <person name="Kono N."/>
            <person name="Arakawa K."/>
        </authorList>
    </citation>
    <scope>NUCLEOTIDE SEQUENCE [LARGE SCALE GENOMIC DNA]</scope>
</reference>
<dbReference type="EMBL" id="BPLQ01011519">
    <property type="protein sequence ID" value="GIY58590.1"/>
    <property type="molecule type" value="Genomic_DNA"/>
</dbReference>
<evidence type="ECO:0000256" key="1">
    <source>
        <dbReference type="SAM" id="Coils"/>
    </source>
</evidence>
<feature type="compositionally biased region" description="Basic and acidic residues" evidence="2">
    <location>
        <begin position="405"/>
        <end position="419"/>
    </location>
</feature>
<name>A0AAV4UMC9_9ARAC</name>
<organism evidence="3 4">
    <name type="scientific">Caerostris darwini</name>
    <dbReference type="NCBI Taxonomy" id="1538125"/>
    <lineage>
        <taxon>Eukaryota</taxon>
        <taxon>Metazoa</taxon>
        <taxon>Ecdysozoa</taxon>
        <taxon>Arthropoda</taxon>
        <taxon>Chelicerata</taxon>
        <taxon>Arachnida</taxon>
        <taxon>Araneae</taxon>
        <taxon>Araneomorphae</taxon>
        <taxon>Entelegynae</taxon>
        <taxon>Araneoidea</taxon>
        <taxon>Araneidae</taxon>
        <taxon>Caerostris</taxon>
    </lineage>
</organism>
<evidence type="ECO:0000313" key="3">
    <source>
        <dbReference type="EMBL" id="GIY58590.1"/>
    </source>
</evidence>
<keyword evidence="1" id="KW-0175">Coiled coil</keyword>
<evidence type="ECO:0000313" key="4">
    <source>
        <dbReference type="Proteomes" id="UP001054837"/>
    </source>
</evidence>
<keyword evidence="4" id="KW-1185">Reference proteome</keyword>
<feature type="region of interest" description="Disordered" evidence="2">
    <location>
        <begin position="469"/>
        <end position="523"/>
    </location>
</feature>
<dbReference type="Gene3D" id="1.25.40.180">
    <property type="match status" value="1"/>
</dbReference>
<comment type="caution">
    <text evidence="3">The sequence shown here is derived from an EMBL/GenBank/DDBJ whole genome shotgun (WGS) entry which is preliminary data.</text>
</comment>
<sequence length="523" mass="60404">MNSEDRLKKITQEDLCKPVQQYAGFCPNPNCKNHLLPDLKLNVRLGGEIYKKGGFAHRTVKIFLKENLGAFKISQKNYHLRNMKKYIVKLKVSIYTEYVIKKLIKEMYDKATTELSYAPISTKLCKYLESIRVPVRCKMKTHSGFDELLLIQCHKGFEQNKAKGIEQEETKKVFVHDENPELEMEDNEEKTKYKKLRNSMYVRQLFKFGVSVKLFAEEYFKGLSKQSIGKPFDSMYHLSKAFNALYKVSLIKNAKVISGPDSESKKNQKQLTVLTKLCEELSKDKAKSEQEIKKLKEDTQRLQMELNHVLHVMTAEEKFTLKQMRELQEIAKDVRVKLKQDLQAEQDKNVLVLEESRRENISTKEAVEIQNNNFTRKDEIHKKVEIKESPELLELFQNMTNHPGRMVEEKDRRESRNRLSDGGWASRLKSSSISICRTVDPSKQLAKIYSAAKLFTALYGVKRVFQRSSTSSQESNSEPPPAAQETPFTSEERDHANELGLSSASELKTSDNKAHLNGNISMK</sequence>
<gene>
    <name evidence="3" type="ORF">CDAR_608031</name>
</gene>
<dbReference type="SUPFAM" id="SSF48371">
    <property type="entry name" value="ARM repeat"/>
    <property type="match status" value="1"/>
</dbReference>
<protein>
    <submittedName>
        <fullName evidence="3">Uncharacterized protein</fullName>
    </submittedName>
</protein>
<feature type="region of interest" description="Disordered" evidence="2">
    <location>
        <begin position="398"/>
        <end position="424"/>
    </location>
</feature>